<evidence type="ECO:0000256" key="5">
    <source>
        <dbReference type="ARBA" id="ARBA00023136"/>
    </source>
</evidence>
<sequence length="141" mass="15273">MFSMGLTDMQKIGLGLVGFGLGFLSLGVVLFFDKGLLAMGNILFLAGIIFIIGMERTYRFFFQSHKLKGTAFFAGGMLIVLVGYPIIGMLVEIYGAFLLFGGLLPHAVLLLRRMPIIGHILNAPGIKVVMDKISDDSISNA</sequence>
<feature type="transmembrane region" description="Helical" evidence="7">
    <location>
        <begin position="93"/>
        <end position="111"/>
    </location>
</feature>
<dbReference type="EMBL" id="CASHTH010000964">
    <property type="protein sequence ID" value="CAI8009481.1"/>
    <property type="molecule type" value="Genomic_DNA"/>
</dbReference>
<reference evidence="8" key="1">
    <citation type="submission" date="2023-03" db="EMBL/GenBank/DDBJ databases">
        <authorList>
            <person name="Steffen K."/>
            <person name="Cardenas P."/>
        </authorList>
    </citation>
    <scope>NUCLEOTIDE SEQUENCE</scope>
</reference>
<evidence type="ECO:0000256" key="6">
    <source>
        <dbReference type="ARBA" id="ARBA00025799"/>
    </source>
</evidence>
<evidence type="ECO:0000256" key="2">
    <source>
        <dbReference type="ARBA" id="ARBA00022692"/>
    </source>
</evidence>
<keyword evidence="4" id="KW-0333">Golgi apparatus</keyword>
<comment type="subcellular location">
    <subcellularLocation>
        <location evidence="1">Golgi apparatus membrane</location>
        <topology evidence="1">Multi-pass membrane protein</topology>
    </subcellularLocation>
</comment>
<dbReference type="GO" id="GO:0006888">
    <property type="term" value="P:endoplasmic reticulum to Golgi vesicle-mediated transport"/>
    <property type="evidence" value="ECO:0007669"/>
    <property type="project" value="InterPro"/>
</dbReference>
<evidence type="ECO:0000313" key="8">
    <source>
        <dbReference type="EMBL" id="CAI8009481.1"/>
    </source>
</evidence>
<keyword evidence="2 7" id="KW-0812">Transmembrane</keyword>
<evidence type="ECO:0000256" key="1">
    <source>
        <dbReference type="ARBA" id="ARBA00004653"/>
    </source>
</evidence>
<feature type="transmembrane region" description="Helical" evidence="7">
    <location>
        <begin position="12"/>
        <end position="32"/>
    </location>
</feature>
<organism evidence="8 9">
    <name type="scientific">Geodia barretti</name>
    <name type="common">Barrett's horny sponge</name>
    <dbReference type="NCBI Taxonomy" id="519541"/>
    <lineage>
        <taxon>Eukaryota</taxon>
        <taxon>Metazoa</taxon>
        <taxon>Porifera</taxon>
        <taxon>Demospongiae</taxon>
        <taxon>Heteroscleromorpha</taxon>
        <taxon>Tetractinellida</taxon>
        <taxon>Astrophorina</taxon>
        <taxon>Geodiidae</taxon>
        <taxon>Geodia</taxon>
    </lineage>
</organism>
<protein>
    <submittedName>
        <fullName evidence="8">Vesicle transport protein GOT1B</fullName>
    </submittedName>
</protein>
<evidence type="ECO:0000313" key="9">
    <source>
        <dbReference type="Proteomes" id="UP001174909"/>
    </source>
</evidence>
<evidence type="ECO:0000256" key="7">
    <source>
        <dbReference type="SAM" id="Phobius"/>
    </source>
</evidence>
<dbReference type="AlphaFoldDB" id="A0AA35RF12"/>
<dbReference type="Proteomes" id="UP001174909">
    <property type="component" value="Unassembled WGS sequence"/>
</dbReference>
<evidence type="ECO:0000256" key="3">
    <source>
        <dbReference type="ARBA" id="ARBA00022989"/>
    </source>
</evidence>
<proteinExistence type="inferred from homology"/>
<dbReference type="GO" id="GO:0005829">
    <property type="term" value="C:cytosol"/>
    <property type="evidence" value="ECO:0007669"/>
    <property type="project" value="GOC"/>
</dbReference>
<dbReference type="InterPro" id="IPR045176">
    <property type="entry name" value="Got1"/>
</dbReference>
<accession>A0AA35RF12</accession>
<comment type="caution">
    <text evidence="8">The sequence shown here is derived from an EMBL/GenBank/DDBJ whole genome shotgun (WGS) entry which is preliminary data.</text>
</comment>
<keyword evidence="5 7" id="KW-0472">Membrane</keyword>
<name>A0AA35RF12_GEOBA</name>
<dbReference type="PANTHER" id="PTHR21493">
    <property type="entry name" value="CGI-141-RELATED/LIPASE CONTAINING PROTEIN"/>
    <property type="match status" value="1"/>
</dbReference>
<dbReference type="GO" id="GO:0005783">
    <property type="term" value="C:endoplasmic reticulum"/>
    <property type="evidence" value="ECO:0007669"/>
    <property type="project" value="TreeGrafter"/>
</dbReference>
<feature type="transmembrane region" description="Helical" evidence="7">
    <location>
        <begin position="38"/>
        <end position="58"/>
    </location>
</feature>
<evidence type="ECO:0000256" key="4">
    <source>
        <dbReference type="ARBA" id="ARBA00023034"/>
    </source>
</evidence>
<dbReference type="Pfam" id="PF04178">
    <property type="entry name" value="Got1"/>
    <property type="match status" value="1"/>
</dbReference>
<comment type="similarity">
    <text evidence="6">Belongs to the GOT1 family.</text>
</comment>
<dbReference type="GO" id="GO:0042147">
    <property type="term" value="P:retrograde transport, endosome to Golgi"/>
    <property type="evidence" value="ECO:0007669"/>
    <property type="project" value="InterPro"/>
</dbReference>
<keyword evidence="9" id="KW-1185">Reference proteome</keyword>
<feature type="transmembrane region" description="Helical" evidence="7">
    <location>
        <begin position="70"/>
        <end position="87"/>
    </location>
</feature>
<dbReference type="PANTHER" id="PTHR21493:SF9">
    <property type="entry name" value="GOLGI TRANSPORT PROTEIN 1-RELATED"/>
    <property type="match status" value="1"/>
</dbReference>
<dbReference type="InterPro" id="IPR007305">
    <property type="entry name" value="Vesicle_transpt_Got1/SFT2"/>
</dbReference>
<dbReference type="GO" id="GO:0000139">
    <property type="term" value="C:Golgi membrane"/>
    <property type="evidence" value="ECO:0007669"/>
    <property type="project" value="UniProtKB-SubCell"/>
</dbReference>
<keyword evidence="3 7" id="KW-1133">Transmembrane helix</keyword>
<gene>
    <name evidence="8" type="ORF">GBAR_LOCUS6351</name>
</gene>